<dbReference type="AlphaFoldDB" id="A0A135T9B0"/>
<feature type="compositionally biased region" description="Low complexity" evidence="1">
    <location>
        <begin position="351"/>
        <end position="360"/>
    </location>
</feature>
<evidence type="ECO:0000313" key="2">
    <source>
        <dbReference type="EMBL" id="KXH44757.1"/>
    </source>
</evidence>
<evidence type="ECO:0000256" key="1">
    <source>
        <dbReference type="SAM" id="MobiDB-lite"/>
    </source>
</evidence>
<dbReference type="InterPro" id="IPR027796">
    <property type="entry name" value="OTT_1508_deam-like"/>
</dbReference>
<reference evidence="2 3" key="1">
    <citation type="submission" date="2014-02" db="EMBL/GenBank/DDBJ databases">
        <title>The genome sequence of Colletotrichum nymphaeae SA-01.</title>
        <authorList>
            <person name="Baroncelli R."/>
            <person name="Thon M.R."/>
        </authorList>
    </citation>
    <scope>NUCLEOTIDE SEQUENCE [LARGE SCALE GENOMIC DNA]</scope>
    <source>
        <strain evidence="2 3">SA-01</strain>
    </source>
</reference>
<keyword evidence="3" id="KW-1185">Reference proteome</keyword>
<protein>
    <submittedName>
        <fullName evidence="2">Uncharacterized protein</fullName>
    </submittedName>
</protein>
<sequence>MTTHNKAKSSGKAEAEAAAMAEAMACAGNISLLSLLNQLHHKPTRNEPVPKPVEEEGRTLPFDRERSLCGAFAFLASVKGGPRFIPAVYIEERMDPRHLEVVVATNEGSSVEGKQVLGEIKRSEKTTSEIENSVFEKVVGMCRTRILDRVGEDHANSTNGRTSMRTLLDTLITYFDTRSGSTFPQVSDELRMEFLRRANTAGKSIEKWTLHRTKLELIPFVENVFQLSQVERFEELIHMIPHKEMNPSSKSSLCNMIRKVSRYRETAHLIYRTAKKFEVTQQANVVTVDLEGLCKSLGVHVGTPAVTERLSLSETLERNEIPAQHKKNIEVTWTNSKSGLRPKPKSKSHPSSKSNPQSASKLFTTTTNDILKKSKVHAEVQLIYYYNLKGRRSELPPRFIRSSKDACYLCNAFIKVEKSFYTSRCHGRLYPNWKLPLISARLDLAQGFNKLLKDRLGSAYGTLKDFQRNCPKQIPAESTLSTLNWSVSSVEEEPSVPAAPSGIDVVIVITEKESKNPEIPQNTKAQDDPIGNQDRIQEEPQKGDGNGQQESTSGVIVPDTEENPNNGIQTEEPVESGIHIGHEEEDRSNPQGQAAEDSKATTVVGQDDEAQTIKVSPRQRNASPVQENRIPRISPAIRISDSTRIQSQSPDRRSEPRRKQRPIRIRTSYAVIRKTYRPKERTPSTNPPVYNIEKTTLYSNNGKIETKKRTFPLAREGDTILQERMLPARIRIMMNILANV</sequence>
<name>A0A135T9B0_9PEZI</name>
<dbReference type="OrthoDB" id="4840982at2759"/>
<feature type="compositionally biased region" description="Basic residues" evidence="1">
    <location>
        <begin position="340"/>
        <end position="350"/>
    </location>
</feature>
<dbReference type="Pfam" id="PF14441">
    <property type="entry name" value="OTT_1508_deam"/>
    <property type="match status" value="1"/>
</dbReference>
<organism evidence="2 3">
    <name type="scientific">Colletotrichum nymphaeae SA-01</name>
    <dbReference type="NCBI Taxonomy" id="1460502"/>
    <lineage>
        <taxon>Eukaryota</taxon>
        <taxon>Fungi</taxon>
        <taxon>Dikarya</taxon>
        <taxon>Ascomycota</taxon>
        <taxon>Pezizomycotina</taxon>
        <taxon>Sordariomycetes</taxon>
        <taxon>Hypocreomycetidae</taxon>
        <taxon>Glomerellales</taxon>
        <taxon>Glomerellaceae</taxon>
        <taxon>Colletotrichum</taxon>
        <taxon>Colletotrichum acutatum species complex</taxon>
    </lineage>
</organism>
<dbReference type="Proteomes" id="UP000070054">
    <property type="component" value="Unassembled WGS sequence"/>
</dbReference>
<evidence type="ECO:0000313" key="3">
    <source>
        <dbReference type="Proteomes" id="UP000070054"/>
    </source>
</evidence>
<feature type="region of interest" description="Disordered" evidence="1">
    <location>
        <begin position="514"/>
        <end position="663"/>
    </location>
</feature>
<gene>
    <name evidence="2" type="ORF">CNYM01_02222</name>
</gene>
<accession>A0A135T9B0</accession>
<feature type="compositionally biased region" description="Low complexity" evidence="1">
    <location>
        <begin position="631"/>
        <end position="640"/>
    </location>
</feature>
<comment type="caution">
    <text evidence="2">The sequence shown here is derived from an EMBL/GenBank/DDBJ whole genome shotgun (WGS) entry which is preliminary data.</text>
</comment>
<proteinExistence type="predicted"/>
<feature type="region of interest" description="Disordered" evidence="1">
    <location>
        <begin position="332"/>
        <end position="360"/>
    </location>
</feature>
<dbReference type="EMBL" id="JEMN01001195">
    <property type="protein sequence ID" value="KXH44757.1"/>
    <property type="molecule type" value="Genomic_DNA"/>
</dbReference>